<protein>
    <submittedName>
        <fullName evidence="2">Uncharacterized protein</fullName>
    </submittedName>
</protein>
<gene>
    <name evidence="2" type="ORF">PHLGIDRAFT_124491</name>
</gene>
<reference evidence="2 3" key="1">
    <citation type="journal article" date="2014" name="PLoS Genet.">
        <title>Analysis of the Phlebiopsis gigantea genome, transcriptome and secretome provides insight into its pioneer colonization strategies of wood.</title>
        <authorList>
            <person name="Hori C."/>
            <person name="Ishida T."/>
            <person name="Igarashi K."/>
            <person name="Samejima M."/>
            <person name="Suzuki H."/>
            <person name="Master E."/>
            <person name="Ferreira P."/>
            <person name="Ruiz-Duenas F.J."/>
            <person name="Held B."/>
            <person name="Canessa P."/>
            <person name="Larrondo L.F."/>
            <person name="Schmoll M."/>
            <person name="Druzhinina I.S."/>
            <person name="Kubicek C.P."/>
            <person name="Gaskell J.A."/>
            <person name="Kersten P."/>
            <person name="St John F."/>
            <person name="Glasner J."/>
            <person name="Sabat G."/>
            <person name="Splinter BonDurant S."/>
            <person name="Syed K."/>
            <person name="Yadav J."/>
            <person name="Mgbeahuruike A.C."/>
            <person name="Kovalchuk A."/>
            <person name="Asiegbu F.O."/>
            <person name="Lackner G."/>
            <person name="Hoffmeister D."/>
            <person name="Rencoret J."/>
            <person name="Gutierrez A."/>
            <person name="Sun H."/>
            <person name="Lindquist E."/>
            <person name="Barry K."/>
            <person name="Riley R."/>
            <person name="Grigoriev I.V."/>
            <person name="Henrissat B."/>
            <person name="Kues U."/>
            <person name="Berka R.M."/>
            <person name="Martinez A.T."/>
            <person name="Covert S.F."/>
            <person name="Blanchette R.A."/>
            <person name="Cullen D."/>
        </authorList>
    </citation>
    <scope>NUCLEOTIDE SEQUENCE [LARGE SCALE GENOMIC DNA]</scope>
    <source>
        <strain evidence="2 3">11061_1 CR5-6</strain>
    </source>
</reference>
<dbReference type="AlphaFoldDB" id="A0A0C3P1V6"/>
<evidence type="ECO:0000313" key="2">
    <source>
        <dbReference type="EMBL" id="KIP11804.1"/>
    </source>
</evidence>
<evidence type="ECO:0000256" key="1">
    <source>
        <dbReference type="SAM" id="SignalP"/>
    </source>
</evidence>
<accession>A0A0C3P1V6</accession>
<name>A0A0C3P1V6_PHLG1</name>
<dbReference type="EMBL" id="KN840443">
    <property type="protein sequence ID" value="KIP11804.1"/>
    <property type="molecule type" value="Genomic_DNA"/>
</dbReference>
<dbReference type="Proteomes" id="UP000053257">
    <property type="component" value="Unassembled WGS sequence"/>
</dbReference>
<dbReference type="HOGENOM" id="CLU_137500_1_1_1"/>
<evidence type="ECO:0000313" key="3">
    <source>
        <dbReference type="Proteomes" id="UP000053257"/>
    </source>
</evidence>
<sequence length="142" mass="15200">MKYCIVLASLAACALAQRLRIQEPAAGQSFAGGAPILIELEDDEAATPVTQGTVIIAITECFDVCSQPSQWPSSAVLYNGPLNVQGNSSAPQNGHYQYFTFTLPQYQPGGAILSVAHSFDAELADGSFDPLFEYTNIQINIQ</sequence>
<keyword evidence="1" id="KW-0732">Signal</keyword>
<organism evidence="2 3">
    <name type="scientific">Phlebiopsis gigantea (strain 11061_1 CR5-6)</name>
    <name type="common">White-rot fungus</name>
    <name type="synonym">Peniophora gigantea</name>
    <dbReference type="NCBI Taxonomy" id="745531"/>
    <lineage>
        <taxon>Eukaryota</taxon>
        <taxon>Fungi</taxon>
        <taxon>Dikarya</taxon>
        <taxon>Basidiomycota</taxon>
        <taxon>Agaricomycotina</taxon>
        <taxon>Agaricomycetes</taxon>
        <taxon>Polyporales</taxon>
        <taxon>Phanerochaetaceae</taxon>
        <taxon>Phlebiopsis</taxon>
    </lineage>
</organism>
<feature type="signal peptide" evidence="1">
    <location>
        <begin position="1"/>
        <end position="16"/>
    </location>
</feature>
<keyword evidence="3" id="KW-1185">Reference proteome</keyword>
<proteinExistence type="predicted"/>
<feature type="chain" id="PRO_5002167890" evidence="1">
    <location>
        <begin position="17"/>
        <end position="142"/>
    </location>
</feature>
<dbReference type="OrthoDB" id="2841294at2759"/>